<evidence type="ECO:0000313" key="2">
    <source>
        <dbReference type="EMBL" id="TNV75432.1"/>
    </source>
</evidence>
<protein>
    <submittedName>
        <fullName evidence="2">Uncharacterized protein</fullName>
    </submittedName>
</protein>
<comment type="caution">
    <text evidence="2">The sequence shown here is derived from an EMBL/GenBank/DDBJ whole genome shotgun (WGS) entry which is preliminary data.</text>
</comment>
<evidence type="ECO:0000313" key="3">
    <source>
        <dbReference type="Proteomes" id="UP000785679"/>
    </source>
</evidence>
<evidence type="ECO:0000256" key="1">
    <source>
        <dbReference type="SAM" id="MobiDB-lite"/>
    </source>
</evidence>
<name>A0A8J8NHZ2_HALGN</name>
<sequence length="141" mass="16549">MRDTRSQKYAAKTTGLCPMALAGKSFSIKQLQKYRLRRMQKKEAEARDHLHQLLVRKVDEEAKFLSDLDRHDKNKARRADAREKKLEFAHQARYDRLASREDERHEVHSGGEEVSVKPKKKDKREVKPDRRSHNMNTAGGR</sequence>
<gene>
    <name evidence="2" type="ORF">FGO68_gene12104</name>
</gene>
<dbReference type="AlphaFoldDB" id="A0A8J8NHZ2"/>
<dbReference type="Proteomes" id="UP000785679">
    <property type="component" value="Unassembled WGS sequence"/>
</dbReference>
<feature type="compositionally biased region" description="Basic and acidic residues" evidence="1">
    <location>
        <begin position="123"/>
        <end position="132"/>
    </location>
</feature>
<dbReference type="EMBL" id="RRYP01015609">
    <property type="protein sequence ID" value="TNV75432.1"/>
    <property type="molecule type" value="Genomic_DNA"/>
</dbReference>
<organism evidence="2 3">
    <name type="scientific">Halteria grandinella</name>
    <dbReference type="NCBI Taxonomy" id="5974"/>
    <lineage>
        <taxon>Eukaryota</taxon>
        <taxon>Sar</taxon>
        <taxon>Alveolata</taxon>
        <taxon>Ciliophora</taxon>
        <taxon>Intramacronucleata</taxon>
        <taxon>Spirotrichea</taxon>
        <taxon>Stichotrichia</taxon>
        <taxon>Sporadotrichida</taxon>
        <taxon>Halteriidae</taxon>
        <taxon>Halteria</taxon>
    </lineage>
</organism>
<accession>A0A8J8NHZ2</accession>
<feature type="region of interest" description="Disordered" evidence="1">
    <location>
        <begin position="97"/>
        <end position="141"/>
    </location>
</feature>
<reference evidence="2" key="1">
    <citation type="submission" date="2019-06" db="EMBL/GenBank/DDBJ databases">
        <authorList>
            <person name="Zheng W."/>
        </authorList>
    </citation>
    <scope>NUCLEOTIDE SEQUENCE</scope>
    <source>
        <strain evidence="2">QDHG01</strain>
    </source>
</reference>
<feature type="compositionally biased region" description="Basic and acidic residues" evidence="1">
    <location>
        <begin position="97"/>
        <end position="116"/>
    </location>
</feature>
<keyword evidence="3" id="KW-1185">Reference proteome</keyword>
<proteinExistence type="predicted"/>